<dbReference type="AlphaFoldDB" id="A0A0E9U7S9"/>
<organism evidence="1">
    <name type="scientific">Anguilla anguilla</name>
    <name type="common">European freshwater eel</name>
    <name type="synonym">Muraena anguilla</name>
    <dbReference type="NCBI Taxonomy" id="7936"/>
    <lineage>
        <taxon>Eukaryota</taxon>
        <taxon>Metazoa</taxon>
        <taxon>Chordata</taxon>
        <taxon>Craniata</taxon>
        <taxon>Vertebrata</taxon>
        <taxon>Euteleostomi</taxon>
        <taxon>Actinopterygii</taxon>
        <taxon>Neopterygii</taxon>
        <taxon>Teleostei</taxon>
        <taxon>Anguilliformes</taxon>
        <taxon>Anguillidae</taxon>
        <taxon>Anguilla</taxon>
    </lineage>
</organism>
<dbReference type="EMBL" id="GBXM01046613">
    <property type="protein sequence ID" value="JAH61964.1"/>
    <property type="molecule type" value="Transcribed_RNA"/>
</dbReference>
<sequence length="18" mass="2393">MKSTKTRKRSYRRRLRLR</sequence>
<reference evidence="1" key="2">
    <citation type="journal article" date="2015" name="Fish Shellfish Immunol.">
        <title>Early steps in the European eel (Anguilla anguilla)-Vibrio vulnificus interaction in the gills: Role of the RtxA13 toxin.</title>
        <authorList>
            <person name="Callol A."/>
            <person name="Pajuelo D."/>
            <person name="Ebbesson L."/>
            <person name="Teles M."/>
            <person name="MacKenzie S."/>
            <person name="Amaro C."/>
        </authorList>
    </citation>
    <scope>NUCLEOTIDE SEQUENCE</scope>
</reference>
<reference evidence="1" key="1">
    <citation type="submission" date="2014-11" db="EMBL/GenBank/DDBJ databases">
        <authorList>
            <person name="Amaro Gonzalez C."/>
        </authorList>
    </citation>
    <scope>NUCLEOTIDE SEQUENCE</scope>
</reference>
<protein>
    <submittedName>
        <fullName evidence="1">Uncharacterized protein</fullName>
    </submittedName>
</protein>
<name>A0A0E9U7S9_ANGAN</name>
<accession>A0A0E9U7S9</accession>
<evidence type="ECO:0000313" key="1">
    <source>
        <dbReference type="EMBL" id="JAH61964.1"/>
    </source>
</evidence>
<proteinExistence type="predicted"/>